<proteinExistence type="inferred from homology"/>
<keyword evidence="3" id="KW-1003">Cell membrane</keyword>
<keyword evidence="4" id="KW-0336">GPI-anchor</keyword>
<evidence type="ECO:0000256" key="4">
    <source>
        <dbReference type="ARBA" id="ARBA00022622"/>
    </source>
</evidence>
<dbReference type="Proteomes" id="UP000583929">
    <property type="component" value="Unassembled WGS sequence"/>
</dbReference>
<comment type="caution">
    <text evidence="11">The sequence shown here is derived from an EMBL/GenBank/DDBJ whole genome shotgun (WGS) entry which is preliminary data.</text>
</comment>
<dbReference type="PANTHER" id="PTHR31052">
    <property type="entry name" value="COBRA-LIKE PROTEIN 7"/>
    <property type="match status" value="1"/>
</dbReference>
<keyword evidence="9" id="KW-1133">Transmembrane helix</keyword>
<keyword evidence="7" id="KW-0325">Glycoprotein</keyword>
<dbReference type="EMBL" id="JAATIQ010000105">
    <property type="protein sequence ID" value="KAF4381965.1"/>
    <property type="molecule type" value="Genomic_DNA"/>
</dbReference>
<name>A0A7J6GGE4_CANSA</name>
<dbReference type="InterPro" id="IPR008965">
    <property type="entry name" value="CBM2/CBM3_carb-bd_dom_sf"/>
</dbReference>
<keyword evidence="8" id="KW-0449">Lipoprotein</keyword>
<dbReference type="InterPro" id="IPR056900">
    <property type="entry name" value="COB_C"/>
</dbReference>
<evidence type="ECO:0000256" key="3">
    <source>
        <dbReference type="ARBA" id="ARBA00022475"/>
    </source>
</evidence>
<evidence type="ECO:0000256" key="1">
    <source>
        <dbReference type="ARBA" id="ARBA00004609"/>
    </source>
</evidence>
<feature type="domain" description="COBRA C-terminal" evidence="10">
    <location>
        <begin position="434"/>
        <end position="646"/>
    </location>
</feature>
<dbReference type="Pfam" id="PF25079">
    <property type="entry name" value="COB_C"/>
    <property type="match status" value="1"/>
</dbReference>
<keyword evidence="12" id="KW-1185">Reference proteome</keyword>
<accession>A0A7J6GGE4</accession>
<feature type="transmembrane region" description="Helical" evidence="9">
    <location>
        <begin position="13"/>
        <end position="31"/>
    </location>
</feature>
<evidence type="ECO:0000256" key="8">
    <source>
        <dbReference type="ARBA" id="ARBA00023288"/>
    </source>
</evidence>
<protein>
    <recommendedName>
        <fullName evidence="10">COBRA C-terminal domain-containing protein</fullName>
    </recommendedName>
</protein>
<sequence length="674" mass="74445">MGNHNNNSTNYSILFYLFKIILIWCASPTLLSQAQPQQTPSSSKCNGVFLSYAYTGGRPIPPTVVDQIIDQPYRFESTLTLLNNGLDELKSWKVFLGFQHREVLVSASDSVIILQLDEGGEASSSSVLFPAQVGNGVVLGGSVLKDLKSAVDTAGDGKQTGVVIQLVGTQFGVGTPDVPMPLNISLANHGYFCPTPTTQGNNEMHLCCTRDPIKEKDTNFEEEIQTNGEKGDVVITYDVIGSYDTNYLAQVTISNHNPLSRLENWKLSWEWTKGEFIYSMKGAYPILIDSRDCIFGPQGQYYKDMDFSTVLSCNRRPTIIDLPPTRANDSTLGMIPFCCRNGTILSPLMDSTKSISAFQMQVYKMPPDLNRTQLNPPQNWKINGTWGPEFQCGSPIKVSPTRFPEPSGLPTESTSIATWQVVCSIKKIREVNPKCCVSFSAFSNDSVVPCRTCACGCNRNPTKTCNPTEPSLLLRPKTLLLPSENRTEEALEWAKIKGLDVPELLPCVDNCGININWHLDSDFKGGWTARMTLLNWDETEHVDWFAAVELGESGPGFEKAYSFNATFVPGSNDNIIFMKALKGLNYLHGADNGANQKKGLKVAGKQQSVIMFSKKKTPDLDLGGVHGFPTRVLFNGEECVLPTTFPTNDNQRKGMVVKKSIFFSLVFVMAYLLL</sequence>
<dbReference type="Pfam" id="PF04833">
    <property type="entry name" value="COBRA"/>
    <property type="match status" value="1"/>
</dbReference>
<keyword evidence="5" id="KW-0732">Signal</keyword>
<comment type="subcellular location">
    <subcellularLocation>
        <location evidence="1">Cell membrane</location>
        <topology evidence="1">Lipid-anchor</topology>
        <topology evidence="1">GPI-anchor</topology>
    </subcellularLocation>
</comment>
<evidence type="ECO:0000313" key="12">
    <source>
        <dbReference type="Proteomes" id="UP000583929"/>
    </source>
</evidence>
<dbReference type="PANTHER" id="PTHR31052:SF19">
    <property type="entry name" value="COBRA-LIKE PROTEIN 7"/>
    <property type="match status" value="1"/>
</dbReference>
<evidence type="ECO:0000259" key="10">
    <source>
        <dbReference type="Pfam" id="PF25079"/>
    </source>
</evidence>
<evidence type="ECO:0000313" key="11">
    <source>
        <dbReference type="EMBL" id="KAF4381965.1"/>
    </source>
</evidence>
<dbReference type="InterPro" id="IPR006918">
    <property type="entry name" value="COBRA_pln"/>
</dbReference>
<dbReference type="GO" id="GO:0030246">
    <property type="term" value="F:carbohydrate binding"/>
    <property type="evidence" value="ECO:0007669"/>
    <property type="project" value="InterPro"/>
</dbReference>
<dbReference type="AlphaFoldDB" id="A0A7J6GGE4"/>
<comment type="similarity">
    <text evidence="2">Belongs to the COBRA family.</text>
</comment>
<dbReference type="SUPFAM" id="SSF49384">
    <property type="entry name" value="Carbohydrate-binding domain"/>
    <property type="match status" value="1"/>
</dbReference>
<gene>
    <name evidence="11" type="ORF">G4B88_006597</name>
</gene>
<organism evidence="11 12">
    <name type="scientific">Cannabis sativa</name>
    <name type="common">Hemp</name>
    <name type="synonym">Marijuana</name>
    <dbReference type="NCBI Taxonomy" id="3483"/>
    <lineage>
        <taxon>Eukaryota</taxon>
        <taxon>Viridiplantae</taxon>
        <taxon>Streptophyta</taxon>
        <taxon>Embryophyta</taxon>
        <taxon>Tracheophyta</taxon>
        <taxon>Spermatophyta</taxon>
        <taxon>Magnoliopsida</taxon>
        <taxon>eudicotyledons</taxon>
        <taxon>Gunneridae</taxon>
        <taxon>Pentapetalae</taxon>
        <taxon>rosids</taxon>
        <taxon>fabids</taxon>
        <taxon>Rosales</taxon>
        <taxon>Cannabaceae</taxon>
        <taxon>Cannabis</taxon>
    </lineage>
</organism>
<dbReference type="GO" id="GO:0098552">
    <property type="term" value="C:side of membrane"/>
    <property type="evidence" value="ECO:0007669"/>
    <property type="project" value="UniProtKB-KW"/>
</dbReference>
<keyword evidence="9" id="KW-0812">Transmembrane</keyword>
<evidence type="ECO:0000256" key="9">
    <source>
        <dbReference type="SAM" id="Phobius"/>
    </source>
</evidence>
<reference evidence="11 12" key="1">
    <citation type="journal article" date="2020" name="bioRxiv">
        <title>Sequence and annotation of 42 cannabis genomes reveals extensive copy number variation in cannabinoid synthesis and pathogen resistance genes.</title>
        <authorList>
            <person name="Mckernan K.J."/>
            <person name="Helbert Y."/>
            <person name="Kane L.T."/>
            <person name="Ebling H."/>
            <person name="Zhang L."/>
            <person name="Liu B."/>
            <person name="Eaton Z."/>
            <person name="Mclaughlin S."/>
            <person name="Kingan S."/>
            <person name="Baybayan P."/>
            <person name="Concepcion G."/>
            <person name="Jordan M."/>
            <person name="Riva A."/>
            <person name="Barbazuk W."/>
            <person name="Harkins T."/>
        </authorList>
    </citation>
    <scope>NUCLEOTIDE SEQUENCE [LARGE SCALE GENOMIC DNA]</scope>
    <source>
        <strain evidence="12">cv. Jamaican Lion 4</strain>
        <tissue evidence="11">Leaf</tissue>
    </source>
</reference>
<evidence type="ECO:0000256" key="5">
    <source>
        <dbReference type="ARBA" id="ARBA00022729"/>
    </source>
</evidence>
<evidence type="ECO:0000256" key="6">
    <source>
        <dbReference type="ARBA" id="ARBA00023136"/>
    </source>
</evidence>
<dbReference type="GO" id="GO:0010215">
    <property type="term" value="P:cellulose microfibril organization"/>
    <property type="evidence" value="ECO:0007669"/>
    <property type="project" value="InterPro"/>
</dbReference>
<evidence type="ECO:0000256" key="2">
    <source>
        <dbReference type="ARBA" id="ARBA00005507"/>
    </source>
</evidence>
<dbReference type="GO" id="GO:0005886">
    <property type="term" value="C:plasma membrane"/>
    <property type="evidence" value="ECO:0007669"/>
    <property type="project" value="UniProtKB-SubCell"/>
</dbReference>
<evidence type="ECO:0000256" key="7">
    <source>
        <dbReference type="ARBA" id="ARBA00023180"/>
    </source>
</evidence>
<keyword evidence="6 9" id="KW-0472">Membrane</keyword>